<organism evidence="1 2">
    <name type="scientific">Penicillium roqueforti (strain FM164)</name>
    <dbReference type="NCBI Taxonomy" id="1365484"/>
    <lineage>
        <taxon>Eukaryota</taxon>
        <taxon>Fungi</taxon>
        <taxon>Dikarya</taxon>
        <taxon>Ascomycota</taxon>
        <taxon>Pezizomycotina</taxon>
        <taxon>Eurotiomycetes</taxon>
        <taxon>Eurotiomycetidae</taxon>
        <taxon>Eurotiales</taxon>
        <taxon>Aspergillaceae</taxon>
        <taxon>Penicillium</taxon>
    </lineage>
</organism>
<dbReference type="Proteomes" id="UP000030686">
    <property type="component" value="Unassembled WGS sequence"/>
</dbReference>
<name>W6Q7Z0_PENRF</name>
<accession>W6Q7Z0</accession>
<reference evidence="1" key="1">
    <citation type="journal article" date="2014" name="Nat. Commun.">
        <title>Multiple recent horizontal transfers of a large genomic region in cheese making fungi.</title>
        <authorList>
            <person name="Cheeseman K."/>
            <person name="Ropars J."/>
            <person name="Renault P."/>
            <person name="Dupont J."/>
            <person name="Gouzy J."/>
            <person name="Branca A."/>
            <person name="Abraham A.L."/>
            <person name="Ceppi M."/>
            <person name="Conseiller E."/>
            <person name="Debuchy R."/>
            <person name="Malagnac F."/>
            <person name="Goarin A."/>
            <person name="Silar P."/>
            <person name="Lacoste S."/>
            <person name="Sallet E."/>
            <person name="Bensimon A."/>
            <person name="Giraud T."/>
            <person name="Brygoo Y."/>
        </authorList>
    </citation>
    <scope>NUCLEOTIDE SEQUENCE [LARGE SCALE GENOMIC DNA]</scope>
    <source>
        <strain evidence="1">FM164</strain>
    </source>
</reference>
<keyword evidence="2" id="KW-1185">Reference proteome</keyword>
<evidence type="ECO:0000313" key="1">
    <source>
        <dbReference type="EMBL" id="CDM30359.1"/>
    </source>
</evidence>
<proteinExistence type="predicted"/>
<sequence length="65" mass="7269">MSEREMEKTSIPPTIDFGESFLRTTVPQNFTHASTCSVAESYSNLQDYRAVLWSMVCMVGGFARG</sequence>
<protein>
    <submittedName>
        <fullName evidence="1">Genomic scaffold, ProqFM164S02</fullName>
    </submittedName>
</protein>
<evidence type="ECO:0000313" key="2">
    <source>
        <dbReference type="Proteomes" id="UP000030686"/>
    </source>
</evidence>
<dbReference type="EMBL" id="HG792016">
    <property type="protein sequence ID" value="CDM30359.1"/>
    <property type="molecule type" value="Genomic_DNA"/>
</dbReference>
<dbReference type="AlphaFoldDB" id="W6Q7Z0"/>
<gene>
    <name evidence="1" type="ORF">PROQFM164_S02g000508</name>
</gene>